<protein>
    <submittedName>
        <fullName evidence="2">Uncharacterized protein</fullName>
    </submittedName>
</protein>
<dbReference type="OrthoDB" id="9182647at2"/>
<reference evidence="2" key="1">
    <citation type="submission" date="2018-01" db="EMBL/GenBank/DDBJ databases">
        <authorList>
            <person name="Yu X.-D."/>
        </authorList>
    </citation>
    <scope>NUCLEOTIDE SEQUENCE</scope>
    <source>
        <strain evidence="2">ZX-21</strain>
    </source>
</reference>
<dbReference type="Proteomes" id="UP000237222">
    <property type="component" value="Unassembled WGS sequence"/>
</dbReference>
<name>A0A2S4HC47_9GAMM</name>
<dbReference type="EMBL" id="PQGG01000038">
    <property type="protein sequence ID" value="POP51540.1"/>
    <property type="molecule type" value="Genomic_DNA"/>
</dbReference>
<sequence length="115" mass="12430">MAKRAGLSLRGQGINNKQEEASPKAEKAPAKQANPQRQITLPSNEKVIKDTFSFPSGDYALIQELREACAKTGVIANKSEVVRAGLLALASMSDADLSKALRRIEKVKVGRPKDN</sequence>
<dbReference type="AlphaFoldDB" id="A0A2S4HC47"/>
<accession>A0A2S4HC47</accession>
<gene>
    <name evidence="2" type="ORF">C0068_16520</name>
</gene>
<proteinExistence type="predicted"/>
<evidence type="ECO:0000313" key="2">
    <source>
        <dbReference type="EMBL" id="POP51540.1"/>
    </source>
</evidence>
<feature type="compositionally biased region" description="Basic and acidic residues" evidence="1">
    <location>
        <begin position="17"/>
        <end position="29"/>
    </location>
</feature>
<evidence type="ECO:0000313" key="3">
    <source>
        <dbReference type="Proteomes" id="UP000237222"/>
    </source>
</evidence>
<feature type="region of interest" description="Disordered" evidence="1">
    <location>
        <begin position="1"/>
        <end position="37"/>
    </location>
</feature>
<evidence type="ECO:0000256" key="1">
    <source>
        <dbReference type="SAM" id="MobiDB-lite"/>
    </source>
</evidence>
<dbReference type="RefSeq" id="WP_103685582.1">
    <property type="nucleotide sequence ID" value="NZ_PQGG01000038.1"/>
</dbReference>
<organism evidence="2 3">
    <name type="scientific">Zhongshania marina</name>
    <dbReference type="NCBI Taxonomy" id="2304603"/>
    <lineage>
        <taxon>Bacteria</taxon>
        <taxon>Pseudomonadati</taxon>
        <taxon>Pseudomonadota</taxon>
        <taxon>Gammaproteobacteria</taxon>
        <taxon>Cellvibrionales</taxon>
        <taxon>Spongiibacteraceae</taxon>
        <taxon>Zhongshania</taxon>
    </lineage>
</organism>
<comment type="caution">
    <text evidence="2">The sequence shown here is derived from an EMBL/GenBank/DDBJ whole genome shotgun (WGS) entry which is preliminary data.</text>
</comment>